<dbReference type="Pfam" id="PF20620">
    <property type="entry name" value="DUF6805"/>
    <property type="match status" value="1"/>
</dbReference>
<dbReference type="InterPro" id="IPR032275">
    <property type="entry name" value="DUF4986"/>
</dbReference>
<feature type="domain" description="Non-reducing end beta-L-arabinofuranosidase-like GH127 catalytic" evidence="2">
    <location>
        <begin position="29"/>
        <end position="410"/>
    </location>
</feature>
<evidence type="ECO:0000313" key="7">
    <source>
        <dbReference type="Proteomes" id="UP000249239"/>
    </source>
</evidence>
<feature type="chain" id="PRO_5015970717" evidence="1">
    <location>
        <begin position="21"/>
        <end position="792"/>
    </location>
</feature>
<evidence type="ECO:0000313" key="6">
    <source>
        <dbReference type="EMBL" id="PZX13536.1"/>
    </source>
</evidence>
<name>A0A2W7NK23_9BACT</name>
<dbReference type="GO" id="GO:0005975">
    <property type="term" value="P:carbohydrate metabolic process"/>
    <property type="evidence" value="ECO:0007669"/>
    <property type="project" value="InterPro"/>
</dbReference>
<keyword evidence="1" id="KW-0732">Signal</keyword>
<feature type="signal peptide" evidence="1">
    <location>
        <begin position="1"/>
        <end position="20"/>
    </location>
</feature>
<dbReference type="Pfam" id="PF16375">
    <property type="entry name" value="DUF4986"/>
    <property type="match status" value="1"/>
</dbReference>
<reference evidence="6 7" key="1">
    <citation type="submission" date="2018-06" db="EMBL/GenBank/DDBJ databases">
        <title>Genomic Encyclopedia of Archaeal and Bacterial Type Strains, Phase II (KMG-II): from individual species to whole genera.</title>
        <authorList>
            <person name="Goeker M."/>
        </authorList>
    </citation>
    <scope>NUCLEOTIDE SEQUENCE [LARGE SCALE GENOMIC DNA]</scope>
    <source>
        <strain evidence="6 7">DSM 6779</strain>
    </source>
</reference>
<evidence type="ECO:0000259" key="2">
    <source>
        <dbReference type="Pfam" id="PF07944"/>
    </source>
</evidence>
<dbReference type="SUPFAM" id="SSF48208">
    <property type="entry name" value="Six-hairpin glycosidases"/>
    <property type="match status" value="1"/>
</dbReference>
<dbReference type="AlphaFoldDB" id="A0A2W7NK23"/>
<proteinExistence type="predicted"/>
<dbReference type="InterPro" id="IPR049046">
    <property type="entry name" value="Beta-AFase-like_GH127_middle"/>
</dbReference>
<accession>A0A2W7NK23</accession>
<dbReference type="OrthoDB" id="9757939at2"/>
<sequence length="792" mass="89445">MIKQLLLVGMTLLVSSGMSAQIQTFPLGDVKVMDTTLLKHQSLSQSYIMSHNPDRLLAPFRREAGLDPKAPLYGNWENTGLDGHIGGHYLTALSQLWAVTNDTAVKKRLDYMIDELALCQQHYGNGYVGGVPGSKALWDDVKNDHLDVGSFSLNGKWVPWYNLHKTFAGLRDAWVIGQNQKARDVLIQLCDWCVELCSGLSDERMELMLRAEYGGMNETLADVAALTGNDRYLQLARRFSHRLLLDPLLHHQDRLNGMHANTQIPKVIGFERVAEMAADTAWHNAAVFFWDNVVNQRSVSIGGNSVSEHFHPANDFTSMMESREGPETCNTYNMLKLSRMLWTMSGDTRYIDYYEQAMYNHILSSQHPDLGGYVYFTSMRPRHYRVYSQPEQAFWCCVGSGMENHSKYGELVYAHHQDTLYVNLFMASVLNWKQQGLSLTQSTAFPAEEGTSLQFHLAKKKTIALKIRKPRWVVASDAKISVNGKPLAVSEVNGYWVIRRTWKNGDCIRVELPMRTETEMLPDGSGWASFRHGPIVLAAVCGHEHLDGLRADDSRMGHVAQGALLPIFEAPVIIANPAQLTDVIKPKSNAPLHYLLPRTHLVNASSDIELVPFHTIHDVRYQTYFKVMTPDEYERNMAEAQKREEERLRLEARTIDQVNPGQQQPESDHNIRFKDTESGIHMDRHWRHAAGWFSYDLKKPESTSAILQITYFGQDRGRSFNILINDQLLTRVDLTGSQGSQFFSVDYPIPAELINASVGNKITVRFEALPGSIAGGIYGVKLLKPILNTPGK</sequence>
<dbReference type="Pfam" id="PF07944">
    <property type="entry name" value="Beta-AFase-like_GH127_cat"/>
    <property type="match status" value="1"/>
</dbReference>
<dbReference type="InterPro" id="IPR046544">
    <property type="entry name" value="GH146_SB_dom"/>
</dbReference>
<protein>
    <submittedName>
        <fullName evidence="6">Uncharacterized protein</fullName>
    </submittedName>
</protein>
<evidence type="ECO:0000256" key="1">
    <source>
        <dbReference type="SAM" id="SignalP"/>
    </source>
</evidence>
<comment type="caution">
    <text evidence="6">The sequence shown here is derived from an EMBL/GenBank/DDBJ whole genome shotgun (WGS) entry which is preliminary data.</text>
</comment>
<evidence type="ECO:0000259" key="5">
    <source>
        <dbReference type="Pfam" id="PF20736"/>
    </source>
</evidence>
<feature type="domain" description="Glycoside hydrolase GH146 substrate-binding" evidence="4">
    <location>
        <begin position="649"/>
        <end position="783"/>
    </location>
</feature>
<evidence type="ECO:0000259" key="3">
    <source>
        <dbReference type="Pfam" id="PF16375"/>
    </source>
</evidence>
<organism evidence="6 7">
    <name type="scientific">Breznakibacter xylanolyticus</name>
    <dbReference type="NCBI Taxonomy" id="990"/>
    <lineage>
        <taxon>Bacteria</taxon>
        <taxon>Pseudomonadati</taxon>
        <taxon>Bacteroidota</taxon>
        <taxon>Bacteroidia</taxon>
        <taxon>Marinilabiliales</taxon>
        <taxon>Marinilabiliaceae</taxon>
        <taxon>Breznakibacter</taxon>
    </lineage>
</organism>
<dbReference type="Proteomes" id="UP000249239">
    <property type="component" value="Unassembled WGS sequence"/>
</dbReference>
<gene>
    <name evidence="6" type="ORF">LX69_02647</name>
</gene>
<dbReference type="InterPro" id="IPR012878">
    <property type="entry name" value="Beta-AFase-like_GH127_cat"/>
</dbReference>
<feature type="domain" description="Non-reducing end beta-L-arabinofuranosidase-like GH127 middle" evidence="5">
    <location>
        <begin position="419"/>
        <end position="514"/>
    </location>
</feature>
<feature type="domain" description="DUF4986" evidence="3">
    <location>
        <begin position="542"/>
        <end position="625"/>
    </location>
</feature>
<keyword evidence="7" id="KW-1185">Reference proteome</keyword>
<evidence type="ECO:0000259" key="4">
    <source>
        <dbReference type="Pfam" id="PF20620"/>
    </source>
</evidence>
<dbReference type="RefSeq" id="WP_111446501.1">
    <property type="nucleotide sequence ID" value="NZ_QKZK01000025.1"/>
</dbReference>
<dbReference type="InterPro" id="IPR008928">
    <property type="entry name" value="6-hairpin_glycosidase_sf"/>
</dbReference>
<dbReference type="PANTHER" id="PTHR31151:SF0">
    <property type="entry name" value="PROLINE-TRNA LIGASE (DUF1680)"/>
    <property type="match status" value="1"/>
</dbReference>
<dbReference type="EMBL" id="QKZK01000025">
    <property type="protein sequence ID" value="PZX13536.1"/>
    <property type="molecule type" value="Genomic_DNA"/>
</dbReference>
<dbReference type="PANTHER" id="PTHR31151">
    <property type="entry name" value="PROLINE-TRNA LIGASE (DUF1680)"/>
    <property type="match status" value="1"/>
</dbReference>
<dbReference type="Pfam" id="PF20736">
    <property type="entry name" value="Glyco_hydro127M"/>
    <property type="match status" value="1"/>
</dbReference>